<feature type="domain" description="Baseplate hub protein gp44/GpP-like C-terminal" evidence="3">
    <location>
        <begin position="296"/>
        <end position="378"/>
    </location>
</feature>
<sequence>MSDTAPIVEVPEVVVTPSRPGDLPLPPPPPPGDYPDDELTLEVDGKVFGGWDTVQVARSCEQMPSAFTITLTERYPGEAAEVVIEPGQSCKVKMGRDTVITGYVDRYIPAIDARRHTVTIMGRSRSQDLVDCAAIFDTFQISGQTVGQIAATLAGKYGISVSLPDGEGPVVPQLNLQLGETSWDVIERLCRFAKFLCYDDAEGNIVLRKVSTERHSSGIREGENLLSAFPDYGIDQRFSEYQVYPLSVLPLMQAENAAGGGSLPPPIGEAKDEGVKRLRRRIIILEHSGTGSIEDAARERAEWEQARRLGRSEDVTVLVDSWRDSEGRLWEPNRLAAVHIPTCQVEEETWTIGDVTFSRGEGGTTARLHLMNPRGFDPQYDPLFSFGWQIRQAAEEGGRIDEELAQRRSETQ</sequence>
<dbReference type="InterPro" id="IPR053982">
    <property type="entry name" value="Gp44/GpP-like_C"/>
</dbReference>
<feature type="region of interest" description="Disordered" evidence="1">
    <location>
        <begin position="1"/>
        <end position="34"/>
    </location>
</feature>
<evidence type="ECO:0000259" key="3">
    <source>
        <dbReference type="Pfam" id="PF21929"/>
    </source>
</evidence>
<dbReference type="AlphaFoldDB" id="A0A502FV00"/>
<dbReference type="InterPro" id="IPR053981">
    <property type="entry name" value="Gp44/GpP-like_2nd"/>
</dbReference>
<dbReference type="InterPro" id="IPR023399">
    <property type="entry name" value="Baseplate-like_2-layer_sand"/>
</dbReference>
<dbReference type="EMBL" id="RCZP01000018">
    <property type="protein sequence ID" value="TPG53274.1"/>
    <property type="molecule type" value="Genomic_DNA"/>
</dbReference>
<comment type="caution">
    <text evidence="5">The sequence shown here is derived from an EMBL/GenBank/DDBJ whole genome shotgun (WGS) entry which is preliminary data.</text>
</comment>
<dbReference type="Proteomes" id="UP000317078">
    <property type="component" value="Unassembled WGS sequence"/>
</dbReference>
<protein>
    <recommendedName>
        <fullName evidence="7">Phage tail protein</fullName>
    </recommendedName>
</protein>
<evidence type="ECO:0000259" key="2">
    <source>
        <dbReference type="Pfam" id="PF21683"/>
    </source>
</evidence>
<dbReference type="Pfam" id="PF21929">
    <property type="entry name" value="GpP_4th"/>
    <property type="match status" value="1"/>
</dbReference>
<feature type="compositionally biased region" description="Low complexity" evidence="1">
    <location>
        <begin position="1"/>
        <end position="15"/>
    </location>
</feature>
<dbReference type="InterPro" id="IPR049354">
    <property type="entry name" value="GpP-like_N"/>
</dbReference>
<dbReference type="Gene3D" id="2.30.300.10">
    <property type="entry name" value="Baseplate protein-like domain - beta roll fold"/>
    <property type="match status" value="1"/>
</dbReference>
<dbReference type="Pfam" id="PF21683">
    <property type="entry name" value="GpP-like_1st"/>
    <property type="match status" value="1"/>
</dbReference>
<gene>
    <name evidence="5" type="ORF">EAH89_17300</name>
</gene>
<evidence type="ECO:0000313" key="6">
    <source>
        <dbReference type="Proteomes" id="UP000317078"/>
    </source>
</evidence>
<evidence type="ECO:0000313" key="5">
    <source>
        <dbReference type="EMBL" id="TPG53274.1"/>
    </source>
</evidence>
<keyword evidence="6" id="KW-1185">Reference proteome</keyword>
<feature type="compositionally biased region" description="Pro residues" evidence="1">
    <location>
        <begin position="23"/>
        <end position="33"/>
    </location>
</feature>
<dbReference type="Pfam" id="PF22255">
    <property type="entry name" value="Gp44-like_2nd"/>
    <property type="match status" value="1"/>
</dbReference>
<proteinExistence type="predicted"/>
<evidence type="ECO:0000259" key="4">
    <source>
        <dbReference type="Pfam" id="PF22255"/>
    </source>
</evidence>
<dbReference type="Gene3D" id="3.30.1920.10">
    <property type="entry name" value="Baseplate protein-like domains - 2 layer sandwich fold"/>
    <property type="match status" value="1"/>
</dbReference>
<dbReference type="RefSeq" id="WP_140884977.1">
    <property type="nucleotide sequence ID" value="NZ_RCZP01000018.1"/>
</dbReference>
<name>A0A502FV00_9PROT</name>
<evidence type="ECO:0008006" key="7">
    <source>
        <dbReference type="Google" id="ProtNLM"/>
    </source>
</evidence>
<accession>A0A502FV00</accession>
<dbReference type="InterPro" id="IPR026276">
    <property type="entry name" value="Baseplate_GpP"/>
</dbReference>
<organism evidence="5 6">
    <name type="scientific">Muricoccus nepalensis</name>
    <dbReference type="NCBI Taxonomy" id="1854500"/>
    <lineage>
        <taxon>Bacteria</taxon>
        <taxon>Pseudomonadati</taxon>
        <taxon>Pseudomonadota</taxon>
        <taxon>Alphaproteobacteria</taxon>
        <taxon>Acetobacterales</taxon>
        <taxon>Roseomonadaceae</taxon>
        <taxon>Muricoccus</taxon>
    </lineage>
</organism>
<dbReference type="SUPFAM" id="SSF69279">
    <property type="entry name" value="Phage tail proteins"/>
    <property type="match status" value="2"/>
</dbReference>
<reference evidence="5 6" key="1">
    <citation type="journal article" date="2019" name="Environ. Microbiol.">
        <title>Species interactions and distinct microbial communities in high Arctic permafrost affected cryosols are associated with the CH4 and CO2 gas fluxes.</title>
        <authorList>
            <person name="Altshuler I."/>
            <person name="Hamel J."/>
            <person name="Turney S."/>
            <person name="Magnuson E."/>
            <person name="Levesque R."/>
            <person name="Greer C."/>
            <person name="Whyte L.G."/>
        </authorList>
    </citation>
    <scope>NUCLEOTIDE SEQUENCE [LARGE SCALE GENOMIC DNA]</scope>
    <source>
        <strain evidence="5 6">S9.3B</strain>
    </source>
</reference>
<feature type="domain" description="Baseplate hub protein gp44-like N-terminal" evidence="2">
    <location>
        <begin position="39"/>
        <end position="124"/>
    </location>
</feature>
<evidence type="ECO:0000256" key="1">
    <source>
        <dbReference type="SAM" id="MobiDB-lite"/>
    </source>
</evidence>
<dbReference type="PIRSF" id="PIRSF004440">
    <property type="entry name" value="GpP"/>
    <property type="match status" value="1"/>
</dbReference>
<feature type="domain" description="Baseplate hub protein gp44/GpP-like second" evidence="4">
    <location>
        <begin position="127"/>
        <end position="208"/>
    </location>
</feature>
<dbReference type="Gene3D" id="3.55.50.10">
    <property type="entry name" value="Baseplate protein-like domains"/>
    <property type="match status" value="1"/>
</dbReference>
<dbReference type="OrthoDB" id="9016931at2"/>